<accession>A0A1H1Y7N8</accession>
<keyword evidence="1" id="KW-0805">Transcription regulation</keyword>
<dbReference type="STRING" id="630515.SAMN04489812_4436"/>
<dbReference type="AlphaFoldDB" id="A0A1H1Y7N8"/>
<evidence type="ECO:0000256" key="3">
    <source>
        <dbReference type="SAM" id="Phobius"/>
    </source>
</evidence>
<keyword evidence="6" id="KW-1185">Reference proteome</keyword>
<evidence type="ECO:0000313" key="5">
    <source>
        <dbReference type="EMBL" id="SDT17385.1"/>
    </source>
</evidence>
<keyword evidence="2" id="KW-0804">Transcription</keyword>
<dbReference type="Gene3D" id="1.10.10.1320">
    <property type="entry name" value="Anti-sigma factor, zinc-finger domain"/>
    <property type="match status" value="1"/>
</dbReference>
<dbReference type="OrthoDB" id="5242431at2"/>
<evidence type="ECO:0000313" key="6">
    <source>
        <dbReference type="Proteomes" id="UP000199103"/>
    </source>
</evidence>
<reference evidence="5 6" key="1">
    <citation type="submission" date="2016-10" db="EMBL/GenBank/DDBJ databases">
        <authorList>
            <person name="de Groot N.N."/>
        </authorList>
    </citation>
    <scope>NUCLEOTIDE SEQUENCE [LARGE SCALE GENOMIC DNA]</scope>
    <source>
        <strain evidence="5 6">DSM 21800</strain>
    </source>
</reference>
<dbReference type="RefSeq" id="WP_157683614.1">
    <property type="nucleotide sequence ID" value="NZ_LT629772.1"/>
</dbReference>
<name>A0A1H1Y7N8_9ACTN</name>
<dbReference type="GO" id="GO:0008270">
    <property type="term" value="F:zinc ion binding"/>
    <property type="evidence" value="ECO:0007669"/>
    <property type="project" value="UniProtKB-KW"/>
</dbReference>
<keyword evidence="3" id="KW-0812">Transmembrane</keyword>
<sequence length="228" mass="24122">MNAPDPFSQWDAAYVLGALSVADRRVYEEHLAECPQCRTAVTELAGMPGLLAGLPAADAVALGDHTQPEPGAADLPTSVARMRTPRRFGRLRLPLLLAVLVALVVGVGIGAVGGYLVTRTPPPSAVRVAFSPLHPTPMIAVADLLRTGDRTEITIDCQYAAGGSYTRTVDYALTVVGKDGRRRPGTRWSAGPGDRRSARANVALPLSEIEALEIDYADSGKPVMRATL</sequence>
<keyword evidence="5" id="KW-0863">Zinc-finger</keyword>
<protein>
    <submittedName>
        <fullName evidence="5">Putative zinc-finger</fullName>
    </submittedName>
</protein>
<dbReference type="Proteomes" id="UP000199103">
    <property type="component" value="Chromosome I"/>
</dbReference>
<evidence type="ECO:0000259" key="4">
    <source>
        <dbReference type="Pfam" id="PF13490"/>
    </source>
</evidence>
<gene>
    <name evidence="5" type="ORF">SAMN04489812_4436</name>
</gene>
<keyword evidence="5" id="KW-0862">Zinc</keyword>
<dbReference type="EMBL" id="LT629772">
    <property type="protein sequence ID" value="SDT17385.1"/>
    <property type="molecule type" value="Genomic_DNA"/>
</dbReference>
<dbReference type="Pfam" id="PF13490">
    <property type="entry name" value="zf-HC2"/>
    <property type="match status" value="1"/>
</dbReference>
<feature type="transmembrane region" description="Helical" evidence="3">
    <location>
        <begin position="91"/>
        <end position="117"/>
    </location>
</feature>
<dbReference type="InterPro" id="IPR027383">
    <property type="entry name" value="Znf_put"/>
</dbReference>
<feature type="domain" description="Putative zinc-finger" evidence="4">
    <location>
        <begin position="13"/>
        <end position="38"/>
    </location>
</feature>
<proteinExistence type="predicted"/>
<keyword evidence="3" id="KW-1133">Transmembrane helix</keyword>
<keyword evidence="5" id="KW-0479">Metal-binding</keyword>
<dbReference type="InterPro" id="IPR041916">
    <property type="entry name" value="Anti_sigma_zinc_sf"/>
</dbReference>
<keyword evidence="3" id="KW-0472">Membrane</keyword>
<organism evidence="5 6">
    <name type="scientific">Microlunatus soli</name>
    <dbReference type="NCBI Taxonomy" id="630515"/>
    <lineage>
        <taxon>Bacteria</taxon>
        <taxon>Bacillati</taxon>
        <taxon>Actinomycetota</taxon>
        <taxon>Actinomycetes</taxon>
        <taxon>Propionibacteriales</taxon>
        <taxon>Propionibacteriaceae</taxon>
        <taxon>Microlunatus</taxon>
    </lineage>
</organism>
<evidence type="ECO:0000256" key="1">
    <source>
        <dbReference type="ARBA" id="ARBA00023015"/>
    </source>
</evidence>
<evidence type="ECO:0000256" key="2">
    <source>
        <dbReference type="ARBA" id="ARBA00023163"/>
    </source>
</evidence>